<dbReference type="KEGG" id="bon:A361_10205"/>
<accession>A0A160M9U9</accession>
<dbReference type="STRING" id="1196031.A361_10205"/>
<sequence>MYTISILDKHITNGLICFKINEYEFQIRRTVNFIENELLKILTKLKKRLADKDTAGIAKILDDNKNINTTLFRFMEFLCPTEFENYCSYLCHYFFDDLKEPKISYRTIFRFMKTNDVKEALNGILTMRTDFINEIKTPKRVIQRHLDERFNKFIVACKNDDIESIRKLSPPLGDKSLIKRIYSTNEYIKVFESFVRRIGDRLIKEDQPLSKIEVARYIFKNTTKKSEVGDALTQIGRLNIFNEVASHVYSTLSSKPSSYRYEDDIWIIREKNLQGFGNHTLDFSPLSDIDKKHLKAHIHELIKKTAIKERALYTRVYAVTTIYNRFTELPYKDVYSIFDINYYHLLHLLDYLQQIKKVDGQDYYNLTSIYNLFQQTRLFFDWYIENIDSEQNNSFREIEMHNIKSFSESTDYMPEEVIGKLEEVIHELPEMYQNAWTIMMNTGLRFSDIQELSSECITYDEESQSYLFTYLNVKMENQRVQSGESKYHTIPVSHVVVEAVEKQKELTADLRIVADTDRIFITLNKHSKVVEFVGRPLARAINRLIKKHNIRDGNNELFHYTNHQCRKTIIVDLLSKGHSLRKVADYINHSEETSARYYRDLELKKIAELDSKLFQQLFEETIDKEIKNQYTEEEKKALFREIKLGARETPEGHGTCVKHVSFGPCHKKKCVGCKMLISGPQKLPKWYDLYREQQDFLKELEVEYKNSGIDNYQEHRVYQQELHLLKVYSETIKKMESFAKERGISIEQYKK</sequence>
<dbReference type="SUPFAM" id="SSF56349">
    <property type="entry name" value="DNA breaking-rejoining enzymes"/>
    <property type="match status" value="1"/>
</dbReference>
<dbReference type="InterPro" id="IPR013762">
    <property type="entry name" value="Integrase-like_cat_sf"/>
</dbReference>
<evidence type="ECO:0000313" key="3">
    <source>
        <dbReference type="EMBL" id="AND39487.1"/>
    </source>
</evidence>
<protein>
    <recommendedName>
        <fullName evidence="2">Tyr recombinase domain-containing protein</fullName>
    </recommendedName>
</protein>
<dbReference type="CDD" id="cd00397">
    <property type="entry name" value="DNA_BRE_C"/>
    <property type="match status" value="1"/>
</dbReference>
<dbReference type="InterPro" id="IPR011010">
    <property type="entry name" value="DNA_brk_join_enz"/>
</dbReference>
<keyword evidence="1" id="KW-0233">DNA recombination</keyword>
<dbReference type="eggNOG" id="COG0582">
    <property type="taxonomic scope" value="Bacteria"/>
</dbReference>
<dbReference type="Pfam" id="PF00589">
    <property type="entry name" value="Phage_integrase"/>
    <property type="match status" value="1"/>
</dbReference>
<dbReference type="EMBL" id="CP015506">
    <property type="protein sequence ID" value="AND39487.1"/>
    <property type="molecule type" value="Genomic_DNA"/>
</dbReference>
<dbReference type="GO" id="GO:0003677">
    <property type="term" value="F:DNA binding"/>
    <property type="evidence" value="ECO:0007669"/>
    <property type="project" value="InterPro"/>
</dbReference>
<feature type="domain" description="Tyr recombinase" evidence="2">
    <location>
        <begin position="408"/>
        <end position="611"/>
    </location>
</feature>
<dbReference type="PROSITE" id="PS51898">
    <property type="entry name" value="TYR_RECOMBINASE"/>
    <property type="match status" value="1"/>
</dbReference>
<dbReference type="GO" id="GO:0015074">
    <property type="term" value="P:DNA integration"/>
    <property type="evidence" value="ECO:0007669"/>
    <property type="project" value="InterPro"/>
</dbReference>
<dbReference type="GO" id="GO:0006310">
    <property type="term" value="P:DNA recombination"/>
    <property type="evidence" value="ECO:0007669"/>
    <property type="project" value="UniProtKB-KW"/>
</dbReference>
<organism evidence="3 4">
    <name type="scientific">Cytobacillus oceanisediminis 2691</name>
    <dbReference type="NCBI Taxonomy" id="1196031"/>
    <lineage>
        <taxon>Bacteria</taxon>
        <taxon>Bacillati</taxon>
        <taxon>Bacillota</taxon>
        <taxon>Bacilli</taxon>
        <taxon>Bacillales</taxon>
        <taxon>Bacillaceae</taxon>
        <taxon>Cytobacillus</taxon>
    </lineage>
</organism>
<evidence type="ECO:0000313" key="4">
    <source>
        <dbReference type="Proteomes" id="UP000077856"/>
    </source>
</evidence>
<dbReference type="AlphaFoldDB" id="A0A160M9U9"/>
<name>A0A160M9U9_9BACI</name>
<gene>
    <name evidence="3" type="ORF">A361_10205</name>
</gene>
<dbReference type="Proteomes" id="UP000077856">
    <property type="component" value="Chromosome"/>
</dbReference>
<dbReference type="InterPro" id="IPR002104">
    <property type="entry name" value="Integrase_catalytic"/>
</dbReference>
<evidence type="ECO:0000256" key="1">
    <source>
        <dbReference type="ARBA" id="ARBA00023172"/>
    </source>
</evidence>
<dbReference type="Gene3D" id="1.10.443.10">
    <property type="entry name" value="Intergrase catalytic core"/>
    <property type="match status" value="1"/>
</dbReference>
<proteinExistence type="predicted"/>
<evidence type="ECO:0000259" key="2">
    <source>
        <dbReference type="PROSITE" id="PS51898"/>
    </source>
</evidence>
<reference evidence="3 4" key="1">
    <citation type="submission" date="2016-04" db="EMBL/GenBank/DDBJ databases">
        <title>Complete genome sequence of Bacillus oceanisediminis strain 2691.</title>
        <authorList>
            <person name="Jeong H."/>
            <person name="Kim H.J."/>
            <person name="Lee D.-W."/>
        </authorList>
    </citation>
    <scope>NUCLEOTIDE SEQUENCE [LARGE SCALE GENOMIC DNA]</scope>
    <source>
        <strain evidence="3 4">2691</strain>
    </source>
</reference>